<name>A0A0H5LR79_YERIN</name>
<dbReference type="InterPro" id="IPR003061">
    <property type="entry name" value="Microcin"/>
</dbReference>
<dbReference type="Proteomes" id="UP000043316">
    <property type="component" value="Unassembled WGS sequence"/>
</dbReference>
<proteinExistence type="predicted"/>
<dbReference type="Pfam" id="PF03526">
    <property type="entry name" value="Microcin"/>
    <property type="match status" value="1"/>
</dbReference>
<accession>A0A0H5LR79</accession>
<protein>
    <submittedName>
        <fullName evidence="3">Colicin E1 (Microcin) immunity protein</fullName>
    </submittedName>
</protein>
<keyword evidence="2" id="KW-0472">Membrane</keyword>
<evidence type="ECO:0000256" key="2">
    <source>
        <dbReference type="SAM" id="Phobius"/>
    </source>
</evidence>
<dbReference type="AlphaFoldDB" id="A0A0H5LR79"/>
<evidence type="ECO:0000256" key="1">
    <source>
        <dbReference type="ARBA" id="ARBA00023025"/>
    </source>
</evidence>
<dbReference type="GO" id="GO:0030153">
    <property type="term" value="P:bacteriocin immunity"/>
    <property type="evidence" value="ECO:0007669"/>
    <property type="project" value="UniProtKB-KW"/>
</dbReference>
<reference evidence="4" key="1">
    <citation type="submission" date="2015-03" db="EMBL/GenBank/DDBJ databases">
        <authorList>
            <consortium name="Pathogen Informatics"/>
        </authorList>
    </citation>
    <scope>NUCLEOTIDE SEQUENCE [LARGE SCALE GENOMIC DNA]</scope>
    <source>
        <strain evidence="4">R148</strain>
    </source>
</reference>
<dbReference type="PRINTS" id="PR01298">
    <property type="entry name" value="MICROCIN"/>
</dbReference>
<keyword evidence="2" id="KW-0812">Transmembrane</keyword>
<sequence>MDKKYYIKNIFWGLVFVAIAYYYWQEDPVNKKTILIFYFSVINCFLYPFSKKLIEHIVLKFTKKEFWQQDFFTSSVGGSLQAILFLFCFISSIPFGILYIIHLNFKKTTNR</sequence>
<feature type="transmembrane region" description="Helical" evidence="2">
    <location>
        <begin position="6"/>
        <end position="24"/>
    </location>
</feature>
<keyword evidence="2" id="KW-1133">Transmembrane helix</keyword>
<gene>
    <name evidence="3" type="ORF">ERS008476_00487</name>
</gene>
<dbReference type="GO" id="GO:0015643">
    <property type="term" value="F:toxic substance binding"/>
    <property type="evidence" value="ECO:0007669"/>
    <property type="project" value="InterPro"/>
</dbReference>
<organism evidence="3 4">
    <name type="scientific">Yersinia intermedia</name>
    <dbReference type="NCBI Taxonomy" id="631"/>
    <lineage>
        <taxon>Bacteria</taxon>
        <taxon>Pseudomonadati</taxon>
        <taxon>Pseudomonadota</taxon>
        <taxon>Gammaproteobacteria</taxon>
        <taxon>Enterobacterales</taxon>
        <taxon>Yersiniaceae</taxon>
        <taxon>Yersinia</taxon>
    </lineage>
</organism>
<evidence type="ECO:0000313" key="3">
    <source>
        <dbReference type="EMBL" id="CRY53588.1"/>
    </source>
</evidence>
<evidence type="ECO:0000313" key="4">
    <source>
        <dbReference type="Proteomes" id="UP000043316"/>
    </source>
</evidence>
<keyword evidence="1" id="KW-0079">Bacteriocin immunity</keyword>
<feature type="transmembrane region" description="Helical" evidence="2">
    <location>
        <begin position="80"/>
        <end position="101"/>
    </location>
</feature>
<dbReference type="RefSeq" id="WP_053008811.1">
    <property type="nucleotide sequence ID" value="NZ_CWJI01000001.1"/>
</dbReference>
<dbReference type="EMBL" id="CWJI01000001">
    <property type="protein sequence ID" value="CRY53588.1"/>
    <property type="molecule type" value="Genomic_DNA"/>
</dbReference>